<dbReference type="VEuPathDB" id="VectorBase:GAUT003616"/>
<feature type="domain" description="PPIase cyclophilin-type" evidence="7">
    <location>
        <begin position="17"/>
        <end position="181"/>
    </location>
</feature>
<keyword evidence="4" id="KW-0413">Isomerase</keyword>
<dbReference type="EnsemblMetazoa" id="GAUT003616-RA">
    <property type="protein sequence ID" value="GAUT003616-PA"/>
    <property type="gene ID" value="GAUT003616"/>
</dbReference>
<evidence type="ECO:0000256" key="2">
    <source>
        <dbReference type="ARBA" id="ARBA00013194"/>
    </source>
</evidence>
<dbReference type="GO" id="GO:0005739">
    <property type="term" value="C:mitochondrion"/>
    <property type="evidence" value="ECO:0007669"/>
    <property type="project" value="TreeGrafter"/>
</dbReference>
<evidence type="ECO:0000313" key="9">
    <source>
        <dbReference type="Proteomes" id="UP000078200"/>
    </source>
</evidence>
<evidence type="ECO:0000256" key="3">
    <source>
        <dbReference type="ARBA" id="ARBA00023110"/>
    </source>
</evidence>
<dbReference type="EC" id="5.2.1.8" evidence="2"/>
<proteinExistence type="predicted"/>
<dbReference type="Gene3D" id="1.25.40.10">
    <property type="entry name" value="Tetratricopeptide repeat domain"/>
    <property type="match status" value="1"/>
</dbReference>
<dbReference type="AlphaFoldDB" id="A0A1A9UFZ0"/>
<feature type="repeat" description="TPR" evidence="5">
    <location>
        <begin position="317"/>
        <end position="350"/>
    </location>
</feature>
<dbReference type="SUPFAM" id="SSF48452">
    <property type="entry name" value="TPR-like"/>
    <property type="match status" value="1"/>
</dbReference>
<dbReference type="Proteomes" id="UP000078200">
    <property type="component" value="Unassembled WGS sequence"/>
</dbReference>
<comment type="catalytic activity">
    <reaction evidence="1">
        <text>[protein]-peptidylproline (omega=180) = [protein]-peptidylproline (omega=0)</text>
        <dbReference type="Rhea" id="RHEA:16237"/>
        <dbReference type="Rhea" id="RHEA-COMP:10747"/>
        <dbReference type="Rhea" id="RHEA-COMP:10748"/>
        <dbReference type="ChEBI" id="CHEBI:83833"/>
        <dbReference type="ChEBI" id="CHEBI:83834"/>
        <dbReference type="EC" id="5.2.1.8"/>
    </reaction>
</comment>
<dbReference type="Pfam" id="PF00515">
    <property type="entry name" value="TPR_1"/>
    <property type="match status" value="1"/>
</dbReference>
<keyword evidence="5" id="KW-0802">TPR repeat</keyword>
<dbReference type="InterPro" id="IPR029000">
    <property type="entry name" value="Cyclophilin-like_dom_sf"/>
</dbReference>
<reference evidence="8" key="1">
    <citation type="submission" date="2020-05" db="UniProtKB">
        <authorList>
            <consortium name="EnsemblMetazoa"/>
        </authorList>
    </citation>
    <scope>IDENTIFICATION</scope>
    <source>
        <strain evidence="8">TTRI</strain>
    </source>
</reference>
<dbReference type="PROSITE" id="PS50072">
    <property type="entry name" value="CSA_PPIASE_2"/>
    <property type="match status" value="1"/>
</dbReference>
<dbReference type="Pfam" id="PF00160">
    <property type="entry name" value="Pro_isomerase"/>
    <property type="match status" value="1"/>
</dbReference>
<dbReference type="FunFam" id="2.40.100.10:FF:000025">
    <property type="entry name" value="Peptidyl-prolyl cis-trans isomerase CYP19-2"/>
    <property type="match status" value="1"/>
</dbReference>
<dbReference type="InterPro" id="IPR011990">
    <property type="entry name" value="TPR-like_helical_dom_sf"/>
</dbReference>
<evidence type="ECO:0000313" key="8">
    <source>
        <dbReference type="EnsemblMetazoa" id="GAUT003616-PA"/>
    </source>
</evidence>
<dbReference type="GO" id="GO:0006457">
    <property type="term" value="P:protein folding"/>
    <property type="evidence" value="ECO:0007669"/>
    <property type="project" value="TreeGrafter"/>
</dbReference>
<dbReference type="GO" id="GO:0016018">
    <property type="term" value="F:cyclosporin A binding"/>
    <property type="evidence" value="ECO:0007669"/>
    <property type="project" value="TreeGrafter"/>
</dbReference>
<evidence type="ECO:0000256" key="5">
    <source>
        <dbReference type="PROSITE-ProRule" id="PRU00339"/>
    </source>
</evidence>
<feature type="coiled-coil region" evidence="6">
    <location>
        <begin position="323"/>
        <end position="370"/>
    </location>
</feature>
<evidence type="ECO:0000256" key="1">
    <source>
        <dbReference type="ARBA" id="ARBA00000971"/>
    </source>
</evidence>
<dbReference type="Gene3D" id="2.40.100.10">
    <property type="entry name" value="Cyclophilin-like"/>
    <property type="match status" value="1"/>
</dbReference>
<dbReference type="PANTHER" id="PTHR11071:SF497">
    <property type="entry name" value="CYCLOPHILIN 40, ISOFORM A"/>
    <property type="match status" value="1"/>
</dbReference>
<keyword evidence="3" id="KW-0697">Rotamase</keyword>
<evidence type="ECO:0000256" key="4">
    <source>
        <dbReference type="ARBA" id="ARBA00023235"/>
    </source>
</evidence>
<dbReference type="SUPFAM" id="SSF50891">
    <property type="entry name" value="Cyclophilin-like"/>
    <property type="match status" value="1"/>
</dbReference>
<dbReference type="SMART" id="SM00028">
    <property type="entry name" value="TPR"/>
    <property type="match status" value="2"/>
</dbReference>
<evidence type="ECO:0000256" key="6">
    <source>
        <dbReference type="SAM" id="Coils"/>
    </source>
</evidence>
<dbReference type="PANTHER" id="PTHR11071">
    <property type="entry name" value="PEPTIDYL-PROLYL CIS-TRANS ISOMERASE"/>
    <property type="match status" value="1"/>
</dbReference>
<sequence>MDQKLLAPINKSNPIVFFDINIGREYAGRMVIELRKDVVPKTAENFRCLCTGENGIGTMGRPLHYKGVCFHKIMRVYVAGSGDIINNDGSSGESIYGPLFDDENFELEHSEEGIVSMANYGKPNTNNSQFVITSTACENLNGTNVVVGRVLRGLGILGDMEQNTTDEGKPTKEIVIADCGEILEGQDWCINDNDESGDTLPPYPQDWIDKLKPLTTDELLQILLSIRSAGNHYFTKSQFNEARRKYRKANRYYNFFRKRFNWQESPENSQKNEDFKKLDNLSVLNNINMAAVDLKCQEYENAKYCCSEALSLDPACSKAYYRRGQANIALKNYEDAIDDLLKAHSLLPENKEVLNELNHAKRLLADYNRKQMLKFKHLFN</sequence>
<dbReference type="PRINTS" id="PR00153">
    <property type="entry name" value="CSAPPISMRASE"/>
</dbReference>
<protein>
    <recommendedName>
        <fullName evidence="2">peptidylprolyl isomerase</fullName>
        <ecNumber evidence="2">5.2.1.8</ecNumber>
    </recommendedName>
</protein>
<organism evidence="8 9">
    <name type="scientific">Glossina austeni</name>
    <name type="common">Savannah tsetse fly</name>
    <dbReference type="NCBI Taxonomy" id="7395"/>
    <lineage>
        <taxon>Eukaryota</taxon>
        <taxon>Metazoa</taxon>
        <taxon>Ecdysozoa</taxon>
        <taxon>Arthropoda</taxon>
        <taxon>Hexapoda</taxon>
        <taxon>Insecta</taxon>
        <taxon>Pterygota</taxon>
        <taxon>Neoptera</taxon>
        <taxon>Endopterygota</taxon>
        <taxon>Diptera</taxon>
        <taxon>Brachycera</taxon>
        <taxon>Muscomorpha</taxon>
        <taxon>Hippoboscoidea</taxon>
        <taxon>Glossinidae</taxon>
        <taxon>Glossina</taxon>
    </lineage>
</organism>
<keyword evidence="6" id="KW-0175">Coiled coil</keyword>
<dbReference type="InterPro" id="IPR002130">
    <property type="entry name" value="Cyclophilin-type_PPIase_dom"/>
</dbReference>
<dbReference type="InterPro" id="IPR019734">
    <property type="entry name" value="TPR_rpt"/>
</dbReference>
<evidence type="ECO:0000259" key="7">
    <source>
        <dbReference type="PROSITE" id="PS50072"/>
    </source>
</evidence>
<keyword evidence="9" id="KW-1185">Reference proteome</keyword>
<dbReference type="STRING" id="7395.A0A1A9UFZ0"/>
<dbReference type="PROSITE" id="PS50005">
    <property type="entry name" value="TPR"/>
    <property type="match status" value="1"/>
</dbReference>
<accession>A0A1A9UFZ0</accession>
<dbReference type="GO" id="GO:0003755">
    <property type="term" value="F:peptidyl-prolyl cis-trans isomerase activity"/>
    <property type="evidence" value="ECO:0007669"/>
    <property type="project" value="UniProtKB-KW"/>
</dbReference>
<name>A0A1A9UFZ0_GLOAU</name>